<keyword evidence="3" id="KW-1185">Reference proteome</keyword>
<gene>
    <name evidence="2" type="ORF">J2S74_002824</name>
</gene>
<dbReference type="Gene3D" id="3.30.300.130">
    <property type="entry name" value="Fe-S cluster assembly (FSCA)"/>
    <property type="match status" value="1"/>
</dbReference>
<organism evidence="2 3">
    <name type="scientific">Evansella vedderi</name>
    <dbReference type="NCBI Taxonomy" id="38282"/>
    <lineage>
        <taxon>Bacteria</taxon>
        <taxon>Bacillati</taxon>
        <taxon>Bacillota</taxon>
        <taxon>Bacilli</taxon>
        <taxon>Bacillales</taxon>
        <taxon>Bacillaceae</taxon>
        <taxon>Evansella</taxon>
    </lineage>
</organism>
<feature type="domain" description="MIP18 family-like" evidence="1">
    <location>
        <begin position="4"/>
        <end position="76"/>
    </location>
</feature>
<dbReference type="InterPro" id="IPR002744">
    <property type="entry name" value="MIP18-like"/>
</dbReference>
<sequence>MELKEEIMKQLETVIDPELGVDVVNLGLIYDVTIEGPNAVITMTLTTPGCPLHDTMINGVRSAVQLHPEMERCEVNLVWEPAWTPERMSPEVRDMFA</sequence>
<evidence type="ECO:0000313" key="3">
    <source>
        <dbReference type="Proteomes" id="UP001230005"/>
    </source>
</evidence>
<dbReference type="RefSeq" id="WP_307326367.1">
    <property type="nucleotide sequence ID" value="NZ_JAUSUG010000010.1"/>
</dbReference>
<protein>
    <submittedName>
        <fullName evidence="2">Metal-sulfur cluster biosynthetic enzyme</fullName>
    </submittedName>
</protein>
<proteinExistence type="predicted"/>
<comment type="caution">
    <text evidence="2">The sequence shown here is derived from an EMBL/GenBank/DDBJ whole genome shotgun (WGS) entry which is preliminary data.</text>
</comment>
<dbReference type="Pfam" id="PF01883">
    <property type="entry name" value="FeS_assembly_P"/>
    <property type="match status" value="1"/>
</dbReference>
<name>A0ABT9ZW35_9BACI</name>
<dbReference type="SUPFAM" id="SSF117916">
    <property type="entry name" value="Fe-S cluster assembly (FSCA) domain-like"/>
    <property type="match status" value="1"/>
</dbReference>
<accession>A0ABT9ZW35</accession>
<dbReference type="InterPro" id="IPR034904">
    <property type="entry name" value="FSCA_dom_sf"/>
</dbReference>
<evidence type="ECO:0000313" key="2">
    <source>
        <dbReference type="EMBL" id="MDQ0255442.1"/>
    </source>
</evidence>
<dbReference type="PANTHER" id="PTHR42831:SF1">
    <property type="entry name" value="FE-S PROTEIN MATURATION AUXILIARY FACTOR YITW"/>
    <property type="match status" value="1"/>
</dbReference>
<reference evidence="2 3" key="1">
    <citation type="submission" date="2023-07" db="EMBL/GenBank/DDBJ databases">
        <title>Genomic Encyclopedia of Type Strains, Phase IV (KMG-IV): sequencing the most valuable type-strain genomes for metagenomic binning, comparative biology and taxonomic classification.</title>
        <authorList>
            <person name="Goeker M."/>
        </authorList>
    </citation>
    <scope>NUCLEOTIDE SEQUENCE [LARGE SCALE GENOMIC DNA]</scope>
    <source>
        <strain evidence="2 3">DSM 9768</strain>
    </source>
</reference>
<dbReference type="PANTHER" id="PTHR42831">
    <property type="entry name" value="FE-S PROTEIN MATURATION AUXILIARY FACTOR YITW"/>
    <property type="match status" value="1"/>
</dbReference>
<dbReference type="EMBL" id="JAUSUG010000010">
    <property type="protein sequence ID" value="MDQ0255442.1"/>
    <property type="molecule type" value="Genomic_DNA"/>
</dbReference>
<dbReference type="InterPro" id="IPR052339">
    <property type="entry name" value="Fe-S_Maturation_MIP18"/>
</dbReference>
<evidence type="ECO:0000259" key="1">
    <source>
        <dbReference type="Pfam" id="PF01883"/>
    </source>
</evidence>
<dbReference type="Proteomes" id="UP001230005">
    <property type="component" value="Unassembled WGS sequence"/>
</dbReference>